<evidence type="ECO:0000313" key="1">
    <source>
        <dbReference type="EMBL" id="MEM4988038.1"/>
    </source>
</evidence>
<evidence type="ECO:0008006" key="3">
    <source>
        <dbReference type="Google" id="ProtNLM"/>
    </source>
</evidence>
<gene>
    <name evidence="1" type="ORF">V8G57_11635</name>
</gene>
<accession>A0ABU9PVQ3</accession>
<proteinExistence type="predicted"/>
<evidence type="ECO:0000313" key="2">
    <source>
        <dbReference type="Proteomes" id="UP001495910"/>
    </source>
</evidence>
<name>A0ABU9PVQ3_9BURK</name>
<dbReference type="Proteomes" id="UP001495910">
    <property type="component" value="Unassembled WGS sequence"/>
</dbReference>
<organism evidence="1 2">
    <name type="scientific">Collimonas rhizosphaerae</name>
    <dbReference type="NCBI Taxonomy" id="3126357"/>
    <lineage>
        <taxon>Bacteria</taxon>
        <taxon>Pseudomonadati</taxon>
        <taxon>Pseudomonadota</taxon>
        <taxon>Betaproteobacteria</taxon>
        <taxon>Burkholderiales</taxon>
        <taxon>Oxalobacteraceae</taxon>
        <taxon>Collimonas</taxon>
    </lineage>
</organism>
<reference evidence="1 2" key="1">
    <citation type="submission" date="2024-02" db="EMBL/GenBank/DDBJ databases">
        <title>Draft genome sequence of Collimonas sp. strain H4R21, an effective mineral-weathering bacterial strain isolated from the beech rhizosphere.</title>
        <authorList>
            <person name="Morin E."/>
            <person name="Uroz S."/>
            <person name="Leveau J.H.J."/>
            <person name="Kumar R."/>
            <person name="Rey M.W."/>
            <person name="Pham J."/>
        </authorList>
    </citation>
    <scope>NUCLEOTIDE SEQUENCE [LARGE SCALE GENOMIC DNA]</scope>
    <source>
        <strain evidence="1 2">H4R21</strain>
    </source>
</reference>
<keyword evidence="2" id="KW-1185">Reference proteome</keyword>
<dbReference type="RefSeq" id="WP_342829528.1">
    <property type="nucleotide sequence ID" value="NZ_JBANDC010000007.1"/>
</dbReference>
<dbReference type="Pfam" id="PF12322">
    <property type="entry name" value="T4_baseplate"/>
    <property type="match status" value="1"/>
</dbReference>
<protein>
    <recommendedName>
        <fullName evidence="3">Phage baseplate protein</fullName>
    </recommendedName>
</protein>
<comment type="caution">
    <text evidence="1">The sequence shown here is derived from an EMBL/GenBank/DDBJ whole genome shotgun (WGS) entry which is preliminary data.</text>
</comment>
<dbReference type="InterPro" id="IPR024364">
    <property type="entry name" value="Baseplate_phage_T4-like"/>
</dbReference>
<dbReference type="EMBL" id="JBANDC010000007">
    <property type="protein sequence ID" value="MEM4988038.1"/>
    <property type="molecule type" value="Genomic_DNA"/>
</dbReference>
<sequence length="259" mass="28936">MRTLSASELLGVWERGRVQGPIEQALLLLATACPDASADELDCLPIGLRDHALLTLRESTFGSSISSVVECPRCGERLEFDFHAAELCRDSPSDVVATKADSEAENILLLDIEGYALRFRCVNSQDLAALQRQALAADDQGRQLGRYTLLERCVLTAQRDGDPVLVRSLPGKVVDALESRMAQADPHADLRLAVSCPNCHLQWHAIFDIVSFFWREIDTWAKRILHEVHVLARAYGWREQDILNLSPLRRQCYIDMVGA</sequence>